<dbReference type="AlphaFoldDB" id="A0A517XQ39"/>
<dbReference type="GO" id="GO:0000160">
    <property type="term" value="P:phosphorelay signal transduction system"/>
    <property type="evidence" value="ECO:0007669"/>
    <property type="project" value="InterPro"/>
</dbReference>
<feature type="modified residue" description="4-aspartylphosphate" evidence="2">
    <location>
        <position position="38"/>
    </location>
</feature>
<dbReference type="Proteomes" id="UP000319576">
    <property type="component" value="Chromosome"/>
</dbReference>
<sequence length="106" mass="11276">MARMVLERAGYAVLGAASGPDAVAVFRDNDQIAVVVLDLNLPGLNGWEVLAELRRLRPDARVVLTTGSTIDDTPAAEPQHLPTAVLPKPYRPADLVAVVGRLLAAR</sequence>
<dbReference type="SUPFAM" id="SSF52172">
    <property type="entry name" value="CheY-like"/>
    <property type="match status" value="1"/>
</dbReference>
<evidence type="ECO:0000259" key="3">
    <source>
        <dbReference type="PROSITE" id="PS50110"/>
    </source>
</evidence>
<evidence type="ECO:0000256" key="1">
    <source>
        <dbReference type="ARBA" id="ARBA00022553"/>
    </source>
</evidence>
<accession>A0A517XQ39</accession>
<dbReference type="CDD" id="cd00156">
    <property type="entry name" value="REC"/>
    <property type="match status" value="1"/>
</dbReference>
<keyword evidence="5" id="KW-1185">Reference proteome</keyword>
<protein>
    <submittedName>
        <fullName evidence="4">Response regulator SaeR</fullName>
    </submittedName>
</protein>
<dbReference type="InterPro" id="IPR011006">
    <property type="entry name" value="CheY-like_superfamily"/>
</dbReference>
<evidence type="ECO:0000313" key="5">
    <source>
        <dbReference type="Proteomes" id="UP000319576"/>
    </source>
</evidence>
<reference evidence="4 5" key="1">
    <citation type="submission" date="2019-02" db="EMBL/GenBank/DDBJ databases">
        <title>Deep-cultivation of Planctomycetes and their phenomic and genomic characterization uncovers novel biology.</title>
        <authorList>
            <person name="Wiegand S."/>
            <person name="Jogler M."/>
            <person name="Boedeker C."/>
            <person name="Pinto D."/>
            <person name="Vollmers J."/>
            <person name="Rivas-Marin E."/>
            <person name="Kohn T."/>
            <person name="Peeters S.H."/>
            <person name="Heuer A."/>
            <person name="Rast P."/>
            <person name="Oberbeckmann S."/>
            <person name="Bunk B."/>
            <person name="Jeske O."/>
            <person name="Meyerdierks A."/>
            <person name="Storesund J.E."/>
            <person name="Kallscheuer N."/>
            <person name="Luecker S."/>
            <person name="Lage O.M."/>
            <person name="Pohl T."/>
            <person name="Merkel B.J."/>
            <person name="Hornburger P."/>
            <person name="Mueller R.-W."/>
            <person name="Bruemmer F."/>
            <person name="Labrenz M."/>
            <person name="Spormann A.M."/>
            <person name="Op den Camp H."/>
            <person name="Overmann J."/>
            <person name="Amann R."/>
            <person name="Jetten M.S.M."/>
            <person name="Mascher T."/>
            <person name="Medema M.H."/>
            <person name="Devos D.P."/>
            <person name="Kaster A.-K."/>
            <person name="Ovreas L."/>
            <person name="Rohde M."/>
            <person name="Galperin M.Y."/>
            <person name="Jogler C."/>
        </authorList>
    </citation>
    <scope>NUCLEOTIDE SEQUENCE [LARGE SCALE GENOMIC DNA]</scope>
    <source>
        <strain evidence="4 5">ETA_A1</strain>
    </source>
</reference>
<dbReference type="InterPro" id="IPR050595">
    <property type="entry name" value="Bact_response_regulator"/>
</dbReference>
<gene>
    <name evidence="4" type="primary">saeR</name>
    <name evidence="4" type="ORF">ETAA1_15570</name>
</gene>
<dbReference type="Pfam" id="PF00072">
    <property type="entry name" value="Response_reg"/>
    <property type="match status" value="1"/>
</dbReference>
<evidence type="ECO:0000313" key="4">
    <source>
        <dbReference type="EMBL" id="QDU19627.1"/>
    </source>
</evidence>
<dbReference type="Gene3D" id="3.40.50.2300">
    <property type="match status" value="1"/>
</dbReference>
<dbReference type="PANTHER" id="PTHR44591:SF18">
    <property type="entry name" value="REGULATORY PROTEIN"/>
    <property type="match status" value="1"/>
</dbReference>
<name>A0A517XQ39_9BACT</name>
<feature type="domain" description="Response regulatory" evidence="3">
    <location>
        <begin position="1"/>
        <end position="103"/>
    </location>
</feature>
<dbReference type="KEGG" id="uli:ETAA1_15570"/>
<dbReference type="SMART" id="SM00448">
    <property type="entry name" value="REC"/>
    <property type="match status" value="1"/>
</dbReference>
<dbReference type="PANTHER" id="PTHR44591">
    <property type="entry name" value="STRESS RESPONSE REGULATOR PROTEIN 1"/>
    <property type="match status" value="1"/>
</dbReference>
<dbReference type="PROSITE" id="PS50110">
    <property type="entry name" value="RESPONSE_REGULATORY"/>
    <property type="match status" value="1"/>
</dbReference>
<dbReference type="InterPro" id="IPR001789">
    <property type="entry name" value="Sig_transdc_resp-reg_receiver"/>
</dbReference>
<organism evidence="4 5">
    <name type="scientific">Urbifossiella limnaea</name>
    <dbReference type="NCBI Taxonomy" id="2528023"/>
    <lineage>
        <taxon>Bacteria</taxon>
        <taxon>Pseudomonadati</taxon>
        <taxon>Planctomycetota</taxon>
        <taxon>Planctomycetia</taxon>
        <taxon>Gemmatales</taxon>
        <taxon>Gemmataceae</taxon>
        <taxon>Urbifossiella</taxon>
    </lineage>
</organism>
<proteinExistence type="predicted"/>
<dbReference type="EMBL" id="CP036273">
    <property type="protein sequence ID" value="QDU19627.1"/>
    <property type="molecule type" value="Genomic_DNA"/>
</dbReference>
<evidence type="ECO:0000256" key="2">
    <source>
        <dbReference type="PROSITE-ProRule" id="PRU00169"/>
    </source>
</evidence>
<keyword evidence="1 2" id="KW-0597">Phosphoprotein</keyword>